<dbReference type="InterPro" id="IPR007730">
    <property type="entry name" value="SPOR-like_dom"/>
</dbReference>
<evidence type="ECO:0000256" key="1">
    <source>
        <dbReference type="SAM" id="Phobius"/>
    </source>
</evidence>
<evidence type="ECO:0000259" key="2">
    <source>
        <dbReference type="PROSITE" id="PS51724"/>
    </source>
</evidence>
<evidence type="ECO:0000313" key="3">
    <source>
        <dbReference type="EMBL" id="MDM5264147.1"/>
    </source>
</evidence>
<dbReference type="Proteomes" id="UP001169066">
    <property type="component" value="Unassembled WGS sequence"/>
</dbReference>
<dbReference type="PROSITE" id="PS51724">
    <property type="entry name" value="SPOR"/>
    <property type="match status" value="1"/>
</dbReference>
<reference evidence="3" key="1">
    <citation type="submission" date="2023-01" db="EMBL/GenBank/DDBJ databases">
        <title>Sulfurovum sp. XTW-4 genome assembly.</title>
        <authorList>
            <person name="Wang J."/>
        </authorList>
    </citation>
    <scope>NUCLEOTIDE SEQUENCE</scope>
    <source>
        <strain evidence="3">XTW-4</strain>
    </source>
</reference>
<dbReference type="EMBL" id="JAQIBC010000005">
    <property type="protein sequence ID" value="MDM5264147.1"/>
    <property type="molecule type" value="Genomic_DNA"/>
</dbReference>
<dbReference type="RefSeq" id="WP_289402079.1">
    <property type="nucleotide sequence ID" value="NZ_JAQIBC010000005.1"/>
</dbReference>
<name>A0ABT7QST5_9BACT</name>
<keyword evidence="1" id="KW-0812">Transmembrane</keyword>
<feature type="transmembrane region" description="Helical" evidence="1">
    <location>
        <begin position="24"/>
        <end position="46"/>
    </location>
</feature>
<protein>
    <submittedName>
        <fullName evidence="3">SPOR domain-containing protein</fullName>
    </submittedName>
</protein>
<feature type="domain" description="SPOR" evidence="2">
    <location>
        <begin position="219"/>
        <end position="295"/>
    </location>
</feature>
<dbReference type="InterPro" id="IPR036680">
    <property type="entry name" value="SPOR-like_sf"/>
</dbReference>
<comment type="caution">
    <text evidence="3">The sequence shown here is derived from an EMBL/GenBank/DDBJ whole genome shotgun (WGS) entry which is preliminary data.</text>
</comment>
<keyword evidence="1" id="KW-1133">Transmembrane helix</keyword>
<accession>A0ABT7QST5</accession>
<keyword evidence="1" id="KW-0472">Membrane</keyword>
<evidence type="ECO:0000313" key="4">
    <source>
        <dbReference type="Proteomes" id="UP001169066"/>
    </source>
</evidence>
<organism evidence="3 4">
    <name type="scientific">Sulfurovum xiamenensis</name>
    <dbReference type="NCBI Taxonomy" id="3019066"/>
    <lineage>
        <taxon>Bacteria</taxon>
        <taxon>Pseudomonadati</taxon>
        <taxon>Campylobacterota</taxon>
        <taxon>Epsilonproteobacteria</taxon>
        <taxon>Campylobacterales</taxon>
        <taxon>Sulfurovaceae</taxon>
        <taxon>Sulfurovum</taxon>
    </lineage>
</organism>
<dbReference type="Gene3D" id="3.30.70.1070">
    <property type="entry name" value="Sporulation related repeat"/>
    <property type="match status" value="1"/>
</dbReference>
<sequence>MHDHNLDDLIIDNIEPKNSKTKSFLTIIALLIVVLIVAIILTKILLKTPDENRLAFEEDTTELIAPELQLKETPEPKKVKEEPSLSNIVESKPQTPLVETKKESIEPSTVVVQKEPVLSNIEDQEIQAPVSQIGKENMVQESSEKAEKDAADIAYWKKMQEKRKAEQLAYESMKQSKPTVTIKEEKTVKPKTIKTPTPVVTSVKKPVKRPVASKPVPKTVSTGRYYVQVGAYRQEPSQRFISVIQNNGYKYIMTKPNRSGIKRLLIGPYSDKESVKRVLLDVRDRIHKQAFVTTR</sequence>
<dbReference type="SUPFAM" id="SSF110997">
    <property type="entry name" value="Sporulation related repeat"/>
    <property type="match status" value="1"/>
</dbReference>
<keyword evidence="4" id="KW-1185">Reference proteome</keyword>
<gene>
    <name evidence="3" type="ORF">PF327_08075</name>
</gene>
<proteinExistence type="predicted"/>
<dbReference type="Pfam" id="PF05036">
    <property type="entry name" value="SPOR"/>
    <property type="match status" value="1"/>
</dbReference>